<accession>A0A0X8E237</accession>
<dbReference type="InterPro" id="IPR043147">
    <property type="entry name" value="Penicillin_amidase_A-knob"/>
</dbReference>
<evidence type="ECO:0000256" key="3">
    <source>
        <dbReference type="ARBA" id="ARBA00023145"/>
    </source>
</evidence>
<dbReference type="InterPro" id="IPR002692">
    <property type="entry name" value="S45"/>
</dbReference>
<dbReference type="InterPro" id="IPR023343">
    <property type="entry name" value="Penicillin_amidase_dom1"/>
</dbReference>
<dbReference type="PANTHER" id="PTHR34218:SF4">
    <property type="entry name" value="ACYL-HOMOSERINE LACTONE ACYLASE QUIP"/>
    <property type="match status" value="1"/>
</dbReference>
<feature type="transmembrane region" description="Helical" evidence="7">
    <location>
        <begin position="16"/>
        <end position="39"/>
    </location>
</feature>
<dbReference type="Gene3D" id="1.10.439.10">
    <property type="entry name" value="Penicillin Amidohydrolase, domain 1"/>
    <property type="match status" value="1"/>
</dbReference>
<reference evidence="8 9" key="1">
    <citation type="journal article" date="2016" name="J. Biotechnol.">
        <title>First complete genome sequence of a species in the genus Microterricola, an extremophilic cold active enzyme producing bacterial strain ERGS5:02 isolated from Sikkim Himalaya.</title>
        <authorList>
            <person name="Himanshu"/>
            <person name="Swarnkar M.K."/>
            <person name="Singh D."/>
            <person name="Kumar R."/>
        </authorList>
    </citation>
    <scope>NUCLEOTIDE SEQUENCE [LARGE SCALE GENOMIC DNA]</scope>
    <source>
        <strain evidence="8 9">ERGS5:02</strain>
    </source>
</reference>
<protein>
    <submittedName>
        <fullName evidence="8">Penicillin amidase</fullName>
    </submittedName>
</protein>
<feature type="binding site" evidence="5">
    <location>
        <position position="384"/>
    </location>
    <ligand>
        <name>Ca(2+)</name>
        <dbReference type="ChEBI" id="CHEBI:29108"/>
    </ligand>
</feature>
<gene>
    <name evidence="8" type="ORF">AWU67_09185</name>
</gene>
<name>A0A0X8E237_9MICO</name>
<proteinExistence type="inferred from homology"/>
<sequence>MGTDAPRSRRSRGVRALIAVLATVLVLLLVTAGIGIWTVQRSFPTTTGRIDVPGLSKPVTVSRDAAGIPQITADTAHDLFYAQGFVHSQDRFWEMDFRRHVTSGRLAEMFGESQVGTDSFIRTLGWRATAEAEVAMLDTETLGYYEAYAEGVNAYLGSRSGADLSLEYAVLGLQNGQYQPERWTPADSVAWLKAMAWDLRSNLEDEIDRALLATALPAADVALLHPAYPYGTHPTIIAGSGAPAAPAAPADEPDSEADASADAADAATAALAEPAALDALDALQASLAALPELIGPAGNEIGSNSWVVAGALTESGSPLLANDPHLGAAMPSVWYQMGLRCSTVSAECPFDVAGYSFSGLPGIIIGHNASIAWGLTNLGPDVADLYLEKVTPDGYELDGAVHPFTVRTETITVAGGEPVELEIRSTARGPVVSGITDQFGSIAADYPAASGLPAGDYALSLQWTALTPGHTPSAVFAIDKAQNWDEFRAGARLFEVPSQNLIYADTSGNIGYQAPGRIPIRSAGDGTLPLPGWTSENGWVGEIPFEELPSVLNPESGMIVTANNSAVGEGFPRMLTQDWDLGYRAQQINDRLTTAITAGEKLTVKGMASIQADNFNANAAALAPVLAELPLKPEAAEAQRLLANWDYSDDADSAASAYFNMTWRQLLAAMFHDKLPESTWPAGGDRWFGVVGALLEQPDSPWWTNERLGISGRDAMLSYAAEQAWQEGVDTFGADPRRWQWGKLHTLTLTNASFGESGIAPIEWLFNRGPIPVAGGSSVVNAVGWDASTGYTVDWVPSMRMVVDLADLDDSTWVNLTGASGHAFHPHYDDQTPLWQEHKTRTWAFTPDTVREAARDVLQLHPKP</sequence>
<keyword evidence="5" id="KW-0479">Metal-binding</keyword>
<keyword evidence="3" id="KW-0865">Zymogen</keyword>
<feature type="active site" description="Nucleophile" evidence="4">
    <location>
        <position position="303"/>
    </location>
</feature>
<evidence type="ECO:0000313" key="8">
    <source>
        <dbReference type="EMBL" id="AMB59004.1"/>
    </source>
</evidence>
<evidence type="ECO:0000256" key="2">
    <source>
        <dbReference type="ARBA" id="ARBA00022801"/>
    </source>
</evidence>
<dbReference type="Proteomes" id="UP000058305">
    <property type="component" value="Chromosome"/>
</dbReference>
<dbReference type="InterPro" id="IPR043146">
    <property type="entry name" value="Penicillin_amidase_N_B-knob"/>
</dbReference>
<keyword evidence="5" id="KW-0106">Calcium</keyword>
<dbReference type="GO" id="GO:0016811">
    <property type="term" value="F:hydrolase activity, acting on carbon-nitrogen (but not peptide) bonds, in linear amides"/>
    <property type="evidence" value="ECO:0007669"/>
    <property type="project" value="InterPro"/>
</dbReference>
<dbReference type="Gene3D" id="2.30.120.10">
    <property type="match status" value="1"/>
</dbReference>
<evidence type="ECO:0000256" key="5">
    <source>
        <dbReference type="PIRSR" id="PIRSR001227-2"/>
    </source>
</evidence>
<evidence type="ECO:0000256" key="1">
    <source>
        <dbReference type="ARBA" id="ARBA00006586"/>
    </source>
</evidence>
<keyword evidence="2" id="KW-0378">Hydrolase</keyword>
<evidence type="ECO:0000256" key="7">
    <source>
        <dbReference type="SAM" id="Phobius"/>
    </source>
</evidence>
<feature type="region of interest" description="Disordered" evidence="6">
    <location>
        <begin position="241"/>
        <end position="263"/>
    </location>
</feature>
<comment type="similarity">
    <text evidence="1">Belongs to the peptidase S45 family.</text>
</comment>
<dbReference type="InterPro" id="IPR029055">
    <property type="entry name" value="Ntn_hydrolases_N"/>
</dbReference>
<organism evidence="8 9">
    <name type="scientific">Microterricola viridarii</name>
    <dbReference type="NCBI Taxonomy" id="412690"/>
    <lineage>
        <taxon>Bacteria</taxon>
        <taxon>Bacillati</taxon>
        <taxon>Actinomycetota</taxon>
        <taxon>Actinomycetes</taxon>
        <taxon>Micrococcales</taxon>
        <taxon>Microbacteriaceae</taxon>
        <taxon>Microterricola</taxon>
    </lineage>
</organism>
<dbReference type="GO" id="GO:0017000">
    <property type="term" value="P:antibiotic biosynthetic process"/>
    <property type="evidence" value="ECO:0007669"/>
    <property type="project" value="InterPro"/>
</dbReference>
<keyword evidence="7" id="KW-0812">Transmembrane</keyword>
<dbReference type="Gene3D" id="1.10.1400.10">
    <property type="match status" value="1"/>
</dbReference>
<keyword evidence="7" id="KW-0472">Membrane</keyword>
<dbReference type="AlphaFoldDB" id="A0A0X8E237"/>
<feature type="binding site" evidence="5">
    <location>
        <position position="206"/>
    </location>
    <ligand>
        <name>Ca(2+)</name>
        <dbReference type="ChEBI" id="CHEBI:29108"/>
    </ligand>
</feature>
<dbReference type="GO" id="GO:0046872">
    <property type="term" value="F:metal ion binding"/>
    <property type="evidence" value="ECO:0007669"/>
    <property type="project" value="UniProtKB-KW"/>
</dbReference>
<dbReference type="PIRSF" id="PIRSF001227">
    <property type="entry name" value="Pen_acylase"/>
    <property type="match status" value="1"/>
</dbReference>
<dbReference type="Pfam" id="PF01804">
    <property type="entry name" value="Penicil_amidase"/>
    <property type="match status" value="1"/>
</dbReference>
<keyword evidence="9" id="KW-1185">Reference proteome</keyword>
<evidence type="ECO:0000256" key="4">
    <source>
        <dbReference type="PIRSR" id="PIRSR001227-1"/>
    </source>
</evidence>
<feature type="binding site" evidence="5">
    <location>
        <position position="381"/>
    </location>
    <ligand>
        <name>Ca(2+)</name>
        <dbReference type="ChEBI" id="CHEBI:29108"/>
    </ligand>
</feature>
<dbReference type="InterPro" id="IPR014395">
    <property type="entry name" value="Pen/GL7ACA/AHL_acylase"/>
</dbReference>
<dbReference type="EMBL" id="CP014145">
    <property type="protein sequence ID" value="AMB59004.1"/>
    <property type="molecule type" value="Genomic_DNA"/>
</dbReference>
<dbReference type="SUPFAM" id="SSF56235">
    <property type="entry name" value="N-terminal nucleophile aminohydrolases (Ntn hydrolases)"/>
    <property type="match status" value="1"/>
</dbReference>
<dbReference type="Gene3D" id="3.60.20.10">
    <property type="entry name" value="Glutamine Phosphoribosylpyrophosphate, subunit 1, domain 1"/>
    <property type="match status" value="1"/>
</dbReference>
<comment type="cofactor">
    <cofactor evidence="5">
        <name>Ca(2+)</name>
        <dbReference type="ChEBI" id="CHEBI:29108"/>
    </cofactor>
    <text evidence="5">Binds 1 Ca(2+) ion per dimer.</text>
</comment>
<dbReference type="KEGG" id="mvd:AWU67_09185"/>
<dbReference type="PANTHER" id="PTHR34218">
    <property type="entry name" value="PEPTIDASE S45 PENICILLIN AMIDASE"/>
    <property type="match status" value="1"/>
</dbReference>
<dbReference type="CDD" id="cd03747">
    <property type="entry name" value="Ntn_PGA_like"/>
    <property type="match status" value="1"/>
</dbReference>
<dbReference type="OrthoDB" id="9759796at2"/>
<reference evidence="9" key="2">
    <citation type="submission" date="2016-01" db="EMBL/GenBank/DDBJ databases">
        <title>First complete genome sequence of a species in the genus Microterricola, an extremophilic cold active enzyme producing strain ERGS5:02 isolated from Sikkim Himalaya.</title>
        <authorList>
            <person name="Kumar R."/>
            <person name="Singh D."/>
            <person name="Swarnkar M.K."/>
        </authorList>
    </citation>
    <scope>NUCLEOTIDE SEQUENCE [LARGE SCALE GENOMIC DNA]</scope>
    <source>
        <strain evidence="9">ERGS5:02</strain>
    </source>
</reference>
<evidence type="ECO:0000313" key="9">
    <source>
        <dbReference type="Proteomes" id="UP000058305"/>
    </source>
</evidence>
<evidence type="ECO:0000256" key="6">
    <source>
        <dbReference type="SAM" id="MobiDB-lite"/>
    </source>
</evidence>
<keyword evidence="7" id="KW-1133">Transmembrane helix</keyword>